<dbReference type="Pfam" id="PF00194">
    <property type="entry name" value="Carb_anhydrase"/>
    <property type="match status" value="1"/>
</dbReference>
<name>A0ABW4YE54_9GAMM</name>
<evidence type="ECO:0000256" key="1">
    <source>
        <dbReference type="ARBA" id="ARBA00001947"/>
    </source>
</evidence>
<comment type="similarity">
    <text evidence="3 10">Belongs to the alpha-carbonic anhydrase family.</text>
</comment>
<keyword evidence="6 10" id="KW-0479">Metal-binding</keyword>
<feature type="signal peptide" evidence="10">
    <location>
        <begin position="1"/>
        <end position="19"/>
    </location>
</feature>
<evidence type="ECO:0000256" key="2">
    <source>
        <dbReference type="ARBA" id="ARBA00002904"/>
    </source>
</evidence>
<evidence type="ECO:0000256" key="9">
    <source>
        <dbReference type="ARBA" id="ARBA00048348"/>
    </source>
</evidence>
<keyword evidence="13" id="KW-1185">Reference proteome</keyword>
<evidence type="ECO:0000313" key="13">
    <source>
        <dbReference type="Proteomes" id="UP001597337"/>
    </source>
</evidence>
<keyword evidence="7 10" id="KW-0862">Zinc</keyword>
<dbReference type="InterPro" id="IPR041891">
    <property type="entry name" value="Alpha_CA_prokaryot-like"/>
</dbReference>
<dbReference type="Gene3D" id="3.10.200.10">
    <property type="entry name" value="Alpha carbonic anhydrase"/>
    <property type="match status" value="1"/>
</dbReference>
<evidence type="ECO:0000256" key="8">
    <source>
        <dbReference type="ARBA" id="ARBA00023239"/>
    </source>
</evidence>
<organism evidence="12 13">
    <name type="scientific">Thiorhodococcus fuscus</name>
    <dbReference type="NCBI Taxonomy" id="527200"/>
    <lineage>
        <taxon>Bacteria</taxon>
        <taxon>Pseudomonadati</taxon>
        <taxon>Pseudomonadota</taxon>
        <taxon>Gammaproteobacteria</taxon>
        <taxon>Chromatiales</taxon>
        <taxon>Chromatiaceae</taxon>
        <taxon>Thiorhodococcus</taxon>
    </lineage>
</organism>
<comment type="catalytic activity">
    <reaction evidence="9 10">
        <text>hydrogencarbonate + H(+) = CO2 + H2O</text>
        <dbReference type="Rhea" id="RHEA:10748"/>
        <dbReference type="ChEBI" id="CHEBI:15377"/>
        <dbReference type="ChEBI" id="CHEBI:15378"/>
        <dbReference type="ChEBI" id="CHEBI:16526"/>
        <dbReference type="ChEBI" id="CHEBI:17544"/>
        <dbReference type="EC" id="4.2.1.1"/>
    </reaction>
</comment>
<dbReference type="EMBL" id="JBHUHX010000061">
    <property type="protein sequence ID" value="MFD2113912.1"/>
    <property type="molecule type" value="Genomic_DNA"/>
</dbReference>
<dbReference type="PROSITE" id="PS51144">
    <property type="entry name" value="ALPHA_CA_2"/>
    <property type="match status" value="1"/>
</dbReference>
<dbReference type="SUPFAM" id="SSF51069">
    <property type="entry name" value="Carbonic anhydrase"/>
    <property type="match status" value="1"/>
</dbReference>
<dbReference type="CDD" id="cd03124">
    <property type="entry name" value="alpha_CA_prokaryotic_like"/>
    <property type="match status" value="1"/>
</dbReference>
<comment type="caution">
    <text evidence="12">The sequence shown here is derived from an EMBL/GenBank/DDBJ whole genome shotgun (WGS) entry which is preliminary data.</text>
</comment>
<dbReference type="PANTHER" id="PTHR18952:SF265">
    <property type="entry name" value="CARBONIC ANHYDRASE"/>
    <property type="match status" value="1"/>
</dbReference>
<keyword evidence="10" id="KW-0732">Signal</keyword>
<comment type="cofactor">
    <cofactor evidence="1 10">
        <name>Zn(2+)</name>
        <dbReference type="ChEBI" id="CHEBI:29105"/>
    </cofactor>
</comment>
<evidence type="ECO:0000259" key="11">
    <source>
        <dbReference type="PROSITE" id="PS51144"/>
    </source>
</evidence>
<feature type="domain" description="Alpha-carbonic anhydrase" evidence="11">
    <location>
        <begin position="25"/>
        <end position="246"/>
    </location>
</feature>
<evidence type="ECO:0000313" key="12">
    <source>
        <dbReference type="EMBL" id="MFD2113912.1"/>
    </source>
</evidence>
<dbReference type="InterPro" id="IPR036398">
    <property type="entry name" value="CA_dom_sf"/>
</dbReference>
<sequence>MRKSMLAASVILASGCAHQTPHQAPHWGYMGAEGPVHWGELDPKYTVCASGKNQSPIDLSGFIEADLKPFPIDYQSGGTEILNNGHTIQVNYAPGSTIAIDGHRFELKQYHFHAPSENHIGGKSYPMEAHLVHADADGNLAVIAVMFVEGRENASIAKAWSQIPMEAGTKVALSGQLDARDLLPRKRAYYRFNGSLTTPPCSEGVRWLVMKEPVSVSKAQVEAFEHVMHHPNNRPVQPVNARPVLR</sequence>
<dbReference type="RefSeq" id="WP_386028746.1">
    <property type="nucleotide sequence ID" value="NZ_JBHUHX010000061.1"/>
</dbReference>
<dbReference type="EC" id="4.2.1.1" evidence="4 10"/>
<dbReference type="PROSITE" id="PS00162">
    <property type="entry name" value="ALPHA_CA_1"/>
    <property type="match status" value="1"/>
</dbReference>
<dbReference type="InterPro" id="IPR018338">
    <property type="entry name" value="Carbonic_anhydrase_a-class_CS"/>
</dbReference>
<proteinExistence type="inferred from homology"/>
<dbReference type="PANTHER" id="PTHR18952">
    <property type="entry name" value="CARBONIC ANHYDRASE"/>
    <property type="match status" value="1"/>
</dbReference>
<evidence type="ECO:0000256" key="6">
    <source>
        <dbReference type="ARBA" id="ARBA00022723"/>
    </source>
</evidence>
<accession>A0ABW4YE54</accession>
<evidence type="ECO:0000256" key="4">
    <source>
        <dbReference type="ARBA" id="ARBA00012925"/>
    </source>
</evidence>
<dbReference type="InterPro" id="IPR023561">
    <property type="entry name" value="Carbonic_anhydrase_a-class"/>
</dbReference>
<dbReference type="PROSITE" id="PS51257">
    <property type="entry name" value="PROKAR_LIPOPROTEIN"/>
    <property type="match status" value="1"/>
</dbReference>
<protein>
    <recommendedName>
        <fullName evidence="5 10">Carbonic anhydrase</fullName>
        <ecNumber evidence="4 10">4.2.1.1</ecNumber>
    </recommendedName>
</protein>
<reference evidence="13" key="1">
    <citation type="journal article" date="2019" name="Int. J. Syst. Evol. Microbiol.">
        <title>The Global Catalogue of Microorganisms (GCM) 10K type strain sequencing project: providing services to taxonomists for standard genome sequencing and annotation.</title>
        <authorList>
            <consortium name="The Broad Institute Genomics Platform"/>
            <consortium name="The Broad Institute Genome Sequencing Center for Infectious Disease"/>
            <person name="Wu L."/>
            <person name="Ma J."/>
        </authorList>
    </citation>
    <scope>NUCLEOTIDE SEQUENCE [LARGE SCALE GENOMIC DNA]</scope>
    <source>
        <strain evidence="13">KACC 12597</strain>
    </source>
</reference>
<evidence type="ECO:0000256" key="3">
    <source>
        <dbReference type="ARBA" id="ARBA00010718"/>
    </source>
</evidence>
<keyword evidence="8 10" id="KW-0456">Lyase</keyword>
<gene>
    <name evidence="12" type="ORF">ACFSJC_18855</name>
</gene>
<dbReference type="Proteomes" id="UP001597337">
    <property type="component" value="Unassembled WGS sequence"/>
</dbReference>
<evidence type="ECO:0000256" key="10">
    <source>
        <dbReference type="RuleBase" id="RU367011"/>
    </source>
</evidence>
<dbReference type="InterPro" id="IPR001148">
    <property type="entry name" value="CA_dom"/>
</dbReference>
<evidence type="ECO:0000256" key="5">
    <source>
        <dbReference type="ARBA" id="ARBA00014628"/>
    </source>
</evidence>
<dbReference type="SMART" id="SM01057">
    <property type="entry name" value="Carb_anhydrase"/>
    <property type="match status" value="1"/>
</dbReference>
<feature type="chain" id="PRO_5044963249" description="Carbonic anhydrase" evidence="10">
    <location>
        <begin position="20"/>
        <end position="246"/>
    </location>
</feature>
<evidence type="ECO:0000256" key="7">
    <source>
        <dbReference type="ARBA" id="ARBA00022833"/>
    </source>
</evidence>
<comment type="function">
    <text evidence="2 10">Reversible hydration of carbon dioxide.</text>
</comment>